<dbReference type="EMBL" id="CP091092">
    <property type="protein sequence ID" value="WFN37881.1"/>
    <property type="molecule type" value="Genomic_DNA"/>
</dbReference>
<sequence>MKIKIKALQIFLLSAFLLVSVAMMPVSAEKMSISSFFSEMGGTEVNAGEYLEIVDPSNFKNLTEKQKNQFYSMKIVVPDLSKSTKGNSSVIEITESSQSRAVYLVHNHNSVSPALLGIDWKASSETTAIFPEVNVAAQLFSSSDEDSWEEEESESESGSATSYVEISKYKFLPSTAYYKVVSTHWGYTPGGNPYMDTLTSNTLYYS</sequence>
<dbReference type="Proteomes" id="UP001218895">
    <property type="component" value="Chromosome"/>
</dbReference>
<dbReference type="GeneID" id="79949877"/>
<accession>A0AAF0FTY3</accession>
<organism evidence="1 2">
    <name type="scientific">Methanomicrobium antiquum</name>
    <dbReference type="NCBI Taxonomy" id="487686"/>
    <lineage>
        <taxon>Archaea</taxon>
        <taxon>Methanobacteriati</taxon>
        <taxon>Methanobacteriota</taxon>
        <taxon>Stenosarchaea group</taxon>
        <taxon>Methanomicrobia</taxon>
        <taxon>Methanomicrobiales</taxon>
        <taxon>Methanomicrobiaceae</taxon>
        <taxon>Methanomicrobium</taxon>
    </lineage>
</organism>
<dbReference type="RefSeq" id="WP_278100721.1">
    <property type="nucleotide sequence ID" value="NZ_CP091092.1"/>
</dbReference>
<reference evidence="1" key="1">
    <citation type="submission" date="2022-01" db="EMBL/GenBank/DDBJ databases">
        <title>Complete genome of Methanomicrobium antiquum DSM 21220.</title>
        <authorList>
            <person name="Chen S.-C."/>
            <person name="You Y.-T."/>
            <person name="Zhou Y.-Z."/>
            <person name="Lai M.-C."/>
        </authorList>
    </citation>
    <scope>NUCLEOTIDE SEQUENCE</scope>
    <source>
        <strain evidence="1">DSM 21220</strain>
    </source>
</reference>
<evidence type="ECO:0000313" key="2">
    <source>
        <dbReference type="Proteomes" id="UP001218895"/>
    </source>
</evidence>
<protein>
    <submittedName>
        <fullName evidence="1">Uncharacterized protein</fullName>
    </submittedName>
</protein>
<dbReference type="AlphaFoldDB" id="A0AAF0FTY3"/>
<keyword evidence="2" id="KW-1185">Reference proteome</keyword>
<name>A0AAF0FTY3_9EURY</name>
<dbReference type="KEGG" id="manq:L1994_05725"/>
<proteinExistence type="predicted"/>
<evidence type="ECO:0000313" key="1">
    <source>
        <dbReference type="EMBL" id="WFN37881.1"/>
    </source>
</evidence>
<gene>
    <name evidence="1" type="ORF">L1994_05725</name>
</gene>